<evidence type="ECO:0000313" key="3">
    <source>
        <dbReference type="EMBL" id="CAG5101120.1"/>
    </source>
</evidence>
<gene>
    <name evidence="3" type="ORF">HICCMSTLAB_LOCUS10193</name>
</gene>
<feature type="domain" description="WKF" evidence="2">
    <location>
        <begin position="130"/>
        <end position="188"/>
    </location>
</feature>
<protein>
    <submittedName>
        <fullName evidence="3">Similar to Uncharacterized protein C7orf50 homolog (Mus musculus)</fullName>
    </submittedName>
</protein>
<dbReference type="PANTHER" id="PTHR22306:SF2">
    <property type="entry name" value="CHROMOSOME 7 OPEN READING FRAME 50"/>
    <property type="match status" value="1"/>
</dbReference>
<comment type="caution">
    <text evidence="3">The sequence shown here is derived from an EMBL/GenBank/DDBJ whole genome shotgun (WGS) entry which is preliminary data.</text>
</comment>
<keyword evidence="4" id="KW-1185">Reference proteome</keyword>
<organism evidence="3 4">
    <name type="scientific">Cotesia congregata</name>
    <name type="common">Parasitoid wasp</name>
    <name type="synonym">Apanteles congregatus</name>
    <dbReference type="NCBI Taxonomy" id="51543"/>
    <lineage>
        <taxon>Eukaryota</taxon>
        <taxon>Metazoa</taxon>
        <taxon>Ecdysozoa</taxon>
        <taxon>Arthropoda</taxon>
        <taxon>Hexapoda</taxon>
        <taxon>Insecta</taxon>
        <taxon>Pterygota</taxon>
        <taxon>Neoptera</taxon>
        <taxon>Endopterygota</taxon>
        <taxon>Hymenoptera</taxon>
        <taxon>Apocrita</taxon>
        <taxon>Ichneumonoidea</taxon>
        <taxon>Braconidae</taxon>
        <taxon>Microgastrinae</taxon>
        <taxon>Cotesia</taxon>
    </lineage>
</organism>
<sequence>MAKTLGSKNKKPESDEVTHVEKKSKKKSKAVEQNDEEQVVESKVKQKRKKNKEEPVEEVPVKKAKTDEESIEDVDEDVAELHEEGKIRKIIKKSGEKGPSKRELKRKRLEEKNAQIKLASKQEAMDKALNYVSMWKHAKSQWKFEKLKQIWLMDNLLDQECVPDSVFPTVLEYFEGCKGMARETLYKKGVEVIKKYEQNQEKEDETDEVVETVEYKRARELLQALPTES</sequence>
<dbReference type="EMBL" id="CAJNRD030001122">
    <property type="protein sequence ID" value="CAG5101120.1"/>
    <property type="molecule type" value="Genomic_DNA"/>
</dbReference>
<evidence type="ECO:0000313" key="4">
    <source>
        <dbReference type="Proteomes" id="UP000786811"/>
    </source>
</evidence>
<dbReference type="AlphaFoldDB" id="A0A8J2MVS8"/>
<accession>A0A8J2MVS8</accession>
<dbReference type="InterPro" id="IPR019327">
    <property type="entry name" value="WKF"/>
</dbReference>
<evidence type="ECO:0000259" key="2">
    <source>
        <dbReference type="Pfam" id="PF10180"/>
    </source>
</evidence>
<name>A0A8J2MVS8_COTCN</name>
<dbReference type="OrthoDB" id="10261563at2759"/>
<dbReference type="Pfam" id="PF10180">
    <property type="entry name" value="WKF"/>
    <property type="match status" value="1"/>
</dbReference>
<feature type="region of interest" description="Disordered" evidence="1">
    <location>
        <begin position="1"/>
        <end position="76"/>
    </location>
</feature>
<feature type="compositionally biased region" description="Basic and acidic residues" evidence="1">
    <location>
        <begin position="51"/>
        <end position="68"/>
    </location>
</feature>
<proteinExistence type="predicted"/>
<reference evidence="3" key="1">
    <citation type="submission" date="2021-04" db="EMBL/GenBank/DDBJ databases">
        <authorList>
            <person name="Chebbi M.A.C M."/>
        </authorList>
    </citation>
    <scope>NUCLEOTIDE SEQUENCE</scope>
</reference>
<dbReference type="PANTHER" id="PTHR22306">
    <property type="entry name" value="CHROMOSOME 7 OPEN READING FRAME 50"/>
    <property type="match status" value="1"/>
</dbReference>
<evidence type="ECO:0000256" key="1">
    <source>
        <dbReference type="SAM" id="MobiDB-lite"/>
    </source>
</evidence>
<feature type="compositionally biased region" description="Basic and acidic residues" evidence="1">
    <location>
        <begin position="10"/>
        <end position="21"/>
    </location>
</feature>
<dbReference type="Proteomes" id="UP000786811">
    <property type="component" value="Unassembled WGS sequence"/>
</dbReference>